<dbReference type="InterPro" id="IPR000917">
    <property type="entry name" value="Sulfatase_N"/>
</dbReference>
<dbReference type="AlphaFoldDB" id="A0A9W6M837"/>
<accession>A0A9W6M837</accession>
<dbReference type="GO" id="GO:0008484">
    <property type="term" value="F:sulfuric ester hydrolase activity"/>
    <property type="evidence" value="ECO:0007669"/>
    <property type="project" value="TreeGrafter"/>
</dbReference>
<name>A0A9W6M837_9MICO</name>
<dbReference type="PANTHER" id="PTHR45953">
    <property type="entry name" value="IDURONATE 2-SULFATASE"/>
    <property type="match status" value="1"/>
</dbReference>
<organism evidence="6 7">
    <name type="scientific">Microbacterium keratanolyticum</name>
    <dbReference type="NCBI Taxonomy" id="67574"/>
    <lineage>
        <taxon>Bacteria</taxon>
        <taxon>Bacillati</taxon>
        <taxon>Actinomycetota</taxon>
        <taxon>Actinomycetes</taxon>
        <taxon>Micrococcales</taxon>
        <taxon>Microbacteriaceae</taxon>
        <taxon>Microbacterium</taxon>
    </lineage>
</organism>
<dbReference type="PANTHER" id="PTHR45953:SF1">
    <property type="entry name" value="IDURONATE 2-SULFATASE"/>
    <property type="match status" value="1"/>
</dbReference>
<dbReference type="Gene3D" id="3.40.720.10">
    <property type="entry name" value="Alkaline Phosphatase, subunit A"/>
    <property type="match status" value="1"/>
</dbReference>
<dbReference type="PROSITE" id="PS00523">
    <property type="entry name" value="SULFATASE_1"/>
    <property type="match status" value="1"/>
</dbReference>
<dbReference type="SUPFAM" id="SSF53649">
    <property type="entry name" value="Alkaline phosphatase-like"/>
    <property type="match status" value="1"/>
</dbReference>
<evidence type="ECO:0000256" key="2">
    <source>
        <dbReference type="ARBA" id="ARBA00022723"/>
    </source>
</evidence>
<proteinExistence type="inferred from homology"/>
<protein>
    <submittedName>
        <fullName evidence="6">Arylsulfatase</fullName>
    </submittedName>
</protein>
<dbReference type="InterPro" id="IPR024607">
    <property type="entry name" value="Sulfatase_CS"/>
</dbReference>
<dbReference type="GO" id="GO:0005737">
    <property type="term" value="C:cytoplasm"/>
    <property type="evidence" value="ECO:0007669"/>
    <property type="project" value="TreeGrafter"/>
</dbReference>
<dbReference type="EMBL" id="BSET01000001">
    <property type="protein sequence ID" value="GLK01118.1"/>
    <property type="molecule type" value="Genomic_DNA"/>
</dbReference>
<reference evidence="6" key="2">
    <citation type="submission" date="2023-01" db="EMBL/GenBank/DDBJ databases">
        <authorList>
            <person name="Sun Q."/>
            <person name="Evtushenko L."/>
        </authorList>
    </citation>
    <scope>NUCLEOTIDE SEQUENCE</scope>
    <source>
        <strain evidence="6">VKM Ac-1958</strain>
    </source>
</reference>
<dbReference type="RefSeq" id="WP_204938774.1">
    <property type="nucleotide sequence ID" value="NZ_BAAAUM010000001.1"/>
</dbReference>
<evidence type="ECO:0000256" key="1">
    <source>
        <dbReference type="ARBA" id="ARBA00008779"/>
    </source>
</evidence>
<comment type="similarity">
    <text evidence="1">Belongs to the sulfatase family.</text>
</comment>
<dbReference type="Pfam" id="PF00884">
    <property type="entry name" value="Sulfatase"/>
    <property type="match status" value="1"/>
</dbReference>
<feature type="region of interest" description="Disordered" evidence="4">
    <location>
        <begin position="202"/>
        <end position="237"/>
    </location>
</feature>
<dbReference type="InterPro" id="IPR017850">
    <property type="entry name" value="Alkaline_phosphatase_core_sf"/>
</dbReference>
<evidence type="ECO:0000256" key="3">
    <source>
        <dbReference type="ARBA" id="ARBA00022801"/>
    </source>
</evidence>
<gene>
    <name evidence="6" type="ORF">GCM10017596_08330</name>
</gene>
<dbReference type="PROSITE" id="PS00149">
    <property type="entry name" value="SULFATASE_2"/>
    <property type="match status" value="1"/>
</dbReference>
<comment type="caution">
    <text evidence="6">The sequence shown here is derived from an EMBL/GenBank/DDBJ whole genome shotgun (WGS) entry which is preliminary data.</text>
</comment>
<keyword evidence="2" id="KW-0479">Metal-binding</keyword>
<keyword evidence="7" id="KW-1185">Reference proteome</keyword>
<sequence length="477" mass="54848">MTTRPNIVLIMTDQQRYDSIAALGHDHAVTPVLDRLVNEGAAFTNTYVASPSCAPSRASLFTGLYPHSSGVLRNDDPWKHSWVELLADAGYRTTSIGKMHTYPYEAPVGFKERHVIENKDRAHPNLPYFLDNWDKAFWIRGLEKPSRVTYRDLPDYEERLGAFEWELPEDMHADNFVGGLAEHWLRTYPNRDEPFFLQIGFPGPHPPYDPTPRHLDPFRDKDMPEVPRSQEDLDSQPTPLKELRKHHQANDHDAIVMLENPTLEQLQRQRRHYFANVAMIDEKVGDLITALDERGVLDNTIIVFTSDHGDALGDHGHSQKWNMYEGSVKVPGIIWGPPYLRGAQVHDGLISLMDFAPTILEFAGITPPAWMEADSLVPALSGEKWEGREYVFSEHARDFILTETALMTMVRDARYKLVDFIDYDEGQLFDLQEDPREEINLWAEPQHAETRVRLEKAIARWRAESSMHTATWGKDFR</sequence>
<reference evidence="6" key="1">
    <citation type="journal article" date="2014" name="Int. J. Syst. Evol. Microbiol.">
        <title>Complete genome sequence of Corynebacterium casei LMG S-19264T (=DSM 44701T), isolated from a smear-ripened cheese.</title>
        <authorList>
            <consortium name="US DOE Joint Genome Institute (JGI-PGF)"/>
            <person name="Walter F."/>
            <person name="Albersmeier A."/>
            <person name="Kalinowski J."/>
            <person name="Ruckert C."/>
        </authorList>
    </citation>
    <scope>NUCLEOTIDE SEQUENCE</scope>
    <source>
        <strain evidence="6">VKM Ac-1958</strain>
    </source>
</reference>
<evidence type="ECO:0000256" key="4">
    <source>
        <dbReference type="SAM" id="MobiDB-lite"/>
    </source>
</evidence>
<dbReference type="GO" id="GO:0046872">
    <property type="term" value="F:metal ion binding"/>
    <property type="evidence" value="ECO:0007669"/>
    <property type="project" value="UniProtKB-KW"/>
</dbReference>
<feature type="compositionally biased region" description="Basic and acidic residues" evidence="4">
    <location>
        <begin position="211"/>
        <end position="231"/>
    </location>
</feature>
<evidence type="ECO:0000313" key="7">
    <source>
        <dbReference type="Proteomes" id="UP001142325"/>
    </source>
</evidence>
<dbReference type="Proteomes" id="UP001142325">
    <property type="component" value="Unassembled WGS sequence"/>
</dbReference>
<keyword evidence="3" id="KW-0378">Hydrolase</keyword>
<feature type="domain" description="Sulfatase N-terminal" evidence="5">
    <location>
        <begin position="5"/>
        <end position="365"/>
    </location>
</feature>
<evidence type="ECO:0000313" key="6">
    <source>
        <dbReference type="EMBL" id="GLK01118.1"/>
    </source>
</evidence>
<evidence type="ECO:0000259" key="5">
    <source>
        <dbReference type="Pfam" id="PF00884"/>
    </source>
</evidence>